<evidence type="ECO:0000256" key="6">
    <source>
        <dbReference type="HAMAP-Rule" id="MF_01925"/>
    </source>
</evidence>
<comment type="catalytic activity">
    <reaction evidence="6 9">
        <text>L-proline + NADP(+) = (S)-1-pyrroline-5-carboxylate + NADPH + 2 H(+)</text>
        <dbReference type="Rhea" id="RHEA:14109"/>
        <dbReference type="ChEBI" id="CHEBI:15378"/>
        <dbReference type="ChEBI" id="CHEBI:17388"/>
        <dbReference type="ChEBI" id="CHEBI:57783"/>
        <dbReference type="ChEBI" id="CHEBI:58349"/>
        <dbReference type="ChEBI" id="CHEBI:60039"/>
        <dbReference type="EC" id="1.5.1.2"/>
    </reaction>
</comment>
<evidence type="ECO:0000256" key="3">
    <source>
        <dbReference type="ARBA" id="ARBA00022857"/>
    </source>
</evidence>
<keyword evidence="2 6" id="KW-0641">Proline biosynthesis</keyword>
<dbReference type="EMBL" id="BHVZ01000001">
    <property type="protein sequence ID" value="GCB29310.1"/>
    <property type="molecule type" value="Genomic_DNA"/>
</dbReference>
<comment type="pathway">
    <text evidence="6 9">Amino-acid biosynthesis; L-proline biosynthesis; L-proline from L-glutamate 5-semialdehyde: step 1/1.</text>
</comment>
<dbReference type="UniPathway" id="UPA00098">
    <property type="reaction ID" value="UER00361"/>
</dbReference>
<evidence type="ECO:0000256" key="5">
    <source>
        <dbReference type="ARBA" id="ARBA00058118"/>
    </source>
</evidence>
<dbReference type="InterPro" id="IPR053790">
    <property type="entry name" value="P5CR-like_CS"/>
</dbReference>
<proteinExistence type="inferred from homology"/>
<comment type="subcellular location">
    <subcellularLocation>
        <location evidence="6">Cytoplasm</location>
    </subcellularLocation>
</comment>
<dbReference type="InterPro" id="IPR008927">
    <property type="entry name" value="6-PGluconate_DH-like_C_sf"/>
</dbReference>
<dbReference type="PROSITE" id="PS00521">
    <property type="entry name" value="P5CR"/>
    <property type="match status" value="1"/>
</dbReference>
<keyword evidence="4 6" id="KW-0560">Oxidoreductase</keyword>
<comment type="caution">
    <text evidence="12">The sequence shown here is derived from an EMBL/GenBank/DDBJ whole genome shotgun (WGS) entry which is preliminary data.</text>
</comment>
<comment type="similarity">
    <text evidence="1 6 9">Belongs to the pyrroline-5-carboxylate reductase family.</text>
</comment>
<dbReference type="GO" id="GO:0055129">
    <property type="term" value="P:L-proline biosynthetic process"/>
    <property type="evidence" value="ECO:0007669"/>
    <property type="project" value="UniProtKB-UniRule"/>
</dbReference>
<gene>
    <name evidence="6 12" type="primary">proC</name>
    <name evidence="12" type="ORF">KGMB03357_09710</name>
</gene>
<accession>A0A401LCP7</accession>
<feature type="domain" description="Pyrroline-5-carboxylate reductase dimerisation" evidence="11">
    <location>
        <begin position="162"/>
        <end position="266"/>
    </location>
</feature>
<keyword evidence="6 9" id="KW-0028">Amino-acid biosynthesis</keyword>
<evidence type="ECO:0000256" key="4">
    <source>
        <dbReference type="ARBA" id="ARBA00023002"/>
    </source>
</evidence>
<evidence type="ECO:0000259" key="10">
    <source>
        <dbReference type="Pfam" id="PF03807"/>
    </source>
</evidence>
<dbReference type="GO" id="GO:0005737">
    <property type="term" value="C:cytoplasm"/>
    <property type="evidence" value="ECO:0007669"/>
    <property type="project" value="UniProtKB-SubCell"/>
</dbReference>
<dbReference type="Gene3D" id="1.10.3730.10">
    <property type="entry name" value="ProC C-terminal domain-like"/>
    <property type="match status" value="1"/>
</dbReference>
<sequence length="266" mass="27335">MRFGFIGAGNMASAIIRGMTIGTKSYDGKDIFITSKSGTSAQRLAETCGATAVTTAAEVVAASDVLVLAVKPHILAAVLPALKEEIAAKKPLVVSIAAGKELAYLAELLPEGTPVVRIMPNINAKIGAATSGLCANALVTAEQKAVVKEMFATIGAVIEVEESQFGIFTVLAGSAPAFAYLYMDALARAAVKAGMSKKQALEIAAATVEGSAKMVLESGEHPMSLVDQVCSPGGTTIEGVAALQANGFEATLTKAFDAVLEKDKRM</sequence>
<dbReference type="RefSeq" id="WP_016407284.1">
    <property type="nucleotide sequence ID" value="NZ_DAVZTY010000114.1"/>
</dbReference>
<feature type="binding site" evidence="8">
    <location>
        <begin position="69"/>
        <end position="72"/>
    </location>
    <ligand>
        <name>NADP(+)</name>
        <dbReference type="ChEBI" id="CHEBI:58349"/>
    </ligand>
</feature>
<protein>
    <recommendedName>
        <fullName evidence="6 7">Pyrroline-5-carboxylate reductase</fullName>
        <shortName evidence="6">P5C reductase</shortName>
        <shortName evidence="6">P5CR</shortName>
        <ecNumber evidence="6 7">1.5.1.2</ecNumber>
    </recommendedName>
    <alternativeName>
        <fullName evidence="6">PCA reductase</fullName>
    </alternativeName>
</protein>
<dbReference type="SUPFAM" id="SSF48179">
    <property type="entry name" value="6-phosphogluconate dehydrogenase C-terminal domain-like"/>
    <property type="match status" value="1"/>
</dbReference>
<dbReference type="InterPro" id="IPR029036">
    <property type="entry name" value="P5CR_dimer"/>
</dbReference>
<dbReference type="AlphaFoldDB" id="A0A401LCP7"/>
<dbReference type="InterPro" id="IPR028939">
    <property type="entry name" value="P5C_Rdtase_cat_N"/>
</dbReference>
<dbReference type="OrthoDB" id="9805754at2"/>
<dbReference type="InterPro" id="IPR036291">
    <property type="entry name" value="NAD(P)-bd_dom_sf"/>
</dbReference>
<name>A0A401LCP7_9FIRM</name>
<evidence type="ECO:0000256" key="1">
    <source>
        <dbReference type="ARBA" id="ARBA00005525"/>
    </source>
</evidence>
<feature type="domain" description="Pyrroline-5-carboxylate reductase catalytic N-terminal" evidence="10">
    <location>
        <begin position="2"/>
        <end position="99"/>
    </location>
</feature>
<evidence type="ECO:0000313" key="12">
    <source>
        <dbReference type="EMBL" id="GCB29310.1"/>
    </source>
</evidence>
<evidence type="ECO:0000259" key="11">
    <source>
        <dbReference type="Pfam" id="PF14748"/>
    </source>
</evidence>
<dbReference type="Pfam" id="PF03807">
    <property type="entry name" value="F420_oxidored"/>
    <property type="match status" value="1"/>
</dbReference>
<dbReference type="GeneID" id="86193966"/>
<dbReference type="Proteomes" id="UP000287361">
    <property type="component" value="Unassembled WGS sequence"/>
</dbReference>
<evidence type="ECO:0000256" key="9">
    <source>
        <dbReference type="RuleBase" id="RU003903"/>
    </source>
</evidence>
<dbReference type="PIRSF" id="PIRSF000193">
    <property type="entry name" value="Pyrrol-5-carb_rd"/>
    <property type="match status" value="1"/>
</dbReference>
<dbReference type="Gene3D" id="3.40.50.720">
    <property type="entry name" value="NAD(P)-binding Rossmann-like Domain"/>
    <property type="match status" value="1"/>
</dbReference>
<dbReference type="GO" id="GO:0004735">
    <property type="term" value="F:pyrroline-5-carboxylate reductase activity"/>
    <property type="evidence" value="ECO:0007669"/>
    <property type="project" value="UniProtKB-UniRule"/>
</dbReference>
<dbReference type="SUPFAM" id="SSF51735">
    <property type="entry name" value="NAD(P)-binding Rossmann-fold domains"/>
    <property type="match status" value="1"/>
</dbReference>
<keyword evidence="3 6" id="KW-0521">NADP</keyword>
<comment type="function">
    <text evidence="5 6">Catalyzes the reduction of 1-pyrroline-5-carboxylate (PCA) to L-proline.</text>
</comment>
<dbReference type="Pfam" id="PF14748">
    <property type="entry name" value="P5CR_dimer"/>
    <property type="match status" value="1"/>
</dbReference>
<feature type="binding site" evidence="8">
    <location>
        <position position="35"/>
    </location>
    <ligand>
        <name>NADP(+)</name>
        <dbReference type="ChEBI" id="CHEBI:58349"/>
    </ligand>
</feature>
<dbReference type="NCBIfam" id="TIGR00112">
    <property type="entry name" value="proC"/>
    <property type="match status" value="1"/>
</dbReference>
<dbReference type="PANTHER" id="PTHR11645:SF0">
    <property type="entry name" value="PYRROLINE-5-CARBOXYLATE REDUCTASE 3"/>
    <property type="match status" value="1"/>
</dbReference>
<feature type="binding site" evidence="8">
    <location>
        <begin position="6"/>
        <end position="11"/>
    </location>
    <ligand>
        <name>NADP(+)</name>
        <dbReference type="ChEBI" id="CHEBI:58349"/>
    </ligand>
</feature>
<dbReference type="HAMAP" id="MF_01925">
    <property type="entry name" value="P5C_reductase"/>
    <property type="match status" value="1"/>
</dbReference>
<dbReference type="EC" id="1.5.1.2" evidence="6 7"/>
<reference evidence="12 13" key="1">
    <citation type="submission" date="2018-10" db="EMBL/GenBank/DDBJ databases">
        <title>Draft Genome Sequence of Anaerotignum sp. KCTC 15736.</title>
        <authorList>
            <person name="Choi S.H."/>
            <person name="Kim J.S."/>
            <person name="Kang S.W."/>
            <person name="Lee J.S."/>
            <person name="Park S.H."/>
        </authorList>
    </citation>
    <scope>NUCLEOTIDE SEQUENCE [LARGE SCALE GENOMIC DNA]</scope>
    <source>
        <strain evidence="12 13">KCTC 15736</strain>
    </source>
</reference>
<evidence type="ECO:0000256" key="2">
    <source>
        <dbReference type="ARBA" id="ARBA00022650"/>
    </source>
</evidence>
<evidence type="ECO:0000313" key="13">
    <source>
        <dbReference type="Proteomes" id="UP000287361"/>
    </source>
</evidence>
<keyword evidence="6" id="KW-0963">Cytoplasm</keyword>
<comment type="catalytic activity">
    <reaction evidence="6">
        <text>L-proline + NAD(+) = (S)-1-pyrroline-5-carboxylate + NADH + 2 H(+)</text>
        <dbReference type="Rhea" id="RHEA:14105"/>
        <dbReference type="ChEBI" id="CHEBI:15378"/>
        <dbReference type="ChEBI" id="CHEBI:17388"/>
        <dbReference type="ChEBI" id="CHEBI:57540"/>
        <dbReference type="ChEBI" id="CHEBI:57945"/>
        <dbReference type="ChEBI" id="CHEBI:60039"/>
        <dbReference type="EC" id="1.5.1.2"/>
    </reaction>
</comment>
<dbReference type="FunFam" id="1.10.3730.10:FF:000001">
    <property type="entry name" value="Pyrroline-5-carboxylate reductase"/>
    <property type="match status" value="1"/>
</dbReference>
<organism evidence="12 13">
    <name type="scientific">Anaerotignum faecicola</name>
    <dbReference type="NCBI Taxonomy" id="2358141"/>
    <lineage>
        <taxon>Bacteria</taxon>
        <taxon>Bacillati</taxon>
        <taxon>Bacillota</taxon>
        <taxon>Clostridia</taxon>
        <taxon>Lachnospirales</taxon>
        <taxon>Anaerotignaceae</taxon>
        <taxon>Anaerotignum</taxon>
    </lineage>
</organism>
<dbReference type="InterPro" id="IPR000304">
    <property type="entry name" value="Pyrroline-COOH_reductase"/>
</dbReference>
<keyword evidence="13" id="KW-1185">Reference proteome</keyword>
<dbReference type="PANTHER" id="PTHR11645">
    <property type="entry name" value="PYRROLINE-5-CARBOXYLATE REDUCTASE"/>
    <property type="match status" value="1"/>
</dbReference>
<evidence type="ECO:0000256" key="8">
    <source>
        <dbReference type="PIRSR" id="PIRSR000193-1"/>
    </source>
</evidence>
<evidence type="ECO:0000256" key="7">
    <source>
        <dbReference type="NCBIfam" id="TIGR00112"/>
    </source>
</evidence>